<evidence type="ECO:0000256" key="5">
    <source>
        <dbReference type="PROSITE-ProRule" id="PRU00335"/>
    </source>
</evidence>
<dbReference type="Proteomes" id="UP000199645">
    <property type="component" value="Unassembled WGS sequence"/>
</dbReference>
<dbReference type="GO" id="GO:0045892">
    <property type="term" value="P:negative regulation of DNA-templated transcription"/>
    <property type="evidence" value="ECO:0007669"/>
    <property type="project" value="InterPro"/>
</dbReference>
<dbReference type="Pfam" id="PF02909">
    <property type="entry name" value="TetR_C_1"/>
    <property type="match status" value="1"/>
</dbReference>
<evidence type="ECO:0000256" key="2">
    <source>
        <dbReference type="ARBA" id="ARBA00023015"/>
    </source>
</evidence>
<feature type="DNA-binding region" description="H-T-H motif" evidence="5">
    <location>
        <begin position="106"/>
        <end position="125"/>
    </location>
</feature>
<dbReference type="Pfam" id="PF00440">
    <property type="entry name" value="TetR_N"/>
    <property type="match status" value="1"/>
</dbReference>
<proteinExistence type="predicted"/>
<dbReference type="PRINTS" id="PR00400">
    <property type="entry name" value="TETREPRESSOR"/>
</dbReference>
<dbReference type="InterPro" id="IPR009057">
    <property type="entry name" value="Homeodomain-like_sf"/>
</dbReference>
<feature type="domain" description="HTH tetR-type" evidence="7">
    <location>
        <begin position="83"/>
        <end position="143"/>
    </location>
</feature>
<dbReference type="InterPro" id="IPR003012">
    <property type="entry name" value="Tet_transcr_reg_TetR"/>
</dbReference>
<evidence type="ECO:0000256" key="6">
    <source>
        <dbReference type="SAM" id="MobiDB-lite"/>
    </source>
</evidence>
<dbReference type="AlphaFoldDB" id="A0A1I2G3W1"/>
<keyword evidence="3 5" id="KW-0238">DNA-binding</keyword>
<dbReference type="Gene3D" id="1.10.10.60">
    <property type="entry name" value="Homeodomain-like"/>
    <property type="match status" value="1"/>
</dbReference>
<sequence>MLVVTRGMSPGSVPGRVVVPVFARGVEPDSVPGGVVGVGRNTGNPMGRPVQQTAKGHRQTPFSITDRETLALIECFAEVSELALDRQRIVAEAVALLDAEGLDGVTTRKLAARLGVQSPTLYWHLPNKAALVTALADAILDQEFGDMSPPAADQPWPEWLAELAGRLRRALLAHPDGARVVSASQLSVTMAAISELAMSTLVARGVPLRRARVIVLTVERFTVGHVLEEQAPRPDAAALKDFDMAAFTQRHPTAMAAITEYFAPGRTVDDLFRECLDVVIAGAAPR</sequence>
<dbReference type="GO" id="GO:0046677">
    <property type="term" value="P:response to antibiotic"/>
    <property type="evidence" value="ECO:0007669"/>
    <property type="project" value="InterPro"/>
</dbReference>
<evidence type="ECO:0000256" key="4">
    <source>
        <dbReference type="ARBA" id="ARBA00023163"/>
    </source>
</evidence>
<dbReference type="PANTHER" id="PTHR30055">
    <property type="entry name" value="HTH-TYPE TRANSCRIPTIONAL REGULATOR RUTR"/>
    <property type="match status" value="1"/>
</dbReference>
<gene>
    <name evidence="8" type="ORF">SAMN05421541_106158</name>
</gene>
<dbReference type="EMBL" id="FONV01000006">
    <property type="protein sequence ID" value="SFF11687.1"/>
    <property type="molecule type" value="Genomic_DNA"/>
</dbReference>
<evidence type="ECO:0000256" key="3">
    <source>
        <dbReference type="ARBA" id="ARBA00023125"/>
    </source>
</evidence>
<dbReference type="GO" id="GO:0003700">
    <property type="term" value="F:DNA-binding transcription factor activity"/>
    <property type="evidence" value="ECO:0007669"/>
    <property type="project" value="TreeGrafter"/>
</dbReference>
<dbReference type="InterPro" id="IPR001647">
    <property type="entry name" value="HTH_TetR"/>
</dbReference>
<evidence type="ECO:0000313" key="9">
    <source>
        <dbReference type="Proteomes" id="UP000199645"/>
    </source>
</evidence>
<dbReference type="SUPFAM" id="SSF48498">
    <property type="entry name" value="Tetracyclin repressor-like, C-terminal domain"/>
    <property type="match status" value="1"/>
</dbReference>
<reference evidence="8 9" key="1">
    <citation type="submission" date="2016-10" db="EMBL/GenBank/DDBJ databases">
        <authorList>
            <person name="de Groot N.N."/>
        </authorList>
    </citation>
    <scope>NUCLEOTIDE SEQUENCE [LARGE SCALE GENOMIC DNA]</scope>
    <source>
        <strain evidence="8 9">DSM 43019</strain>
    </source>
</reference>
<accession>A0A1I2G3W1</accession>
<dbReference type="InterPro" id="IPR050109">
    <property type="entry name" value="HTH-type_TetR-like_transc_reg"/>
</dbReference>
<evidence type="ECO:0000259" key="7">
    <source>
        <dbReference type="PROSITE" id="PS50977"/>
    </source>
</evidence>
<dbReference type="SUPFAM" id="SSF46689">
    <property type="entry name" value="Homeodomain-like"/>
    <property type="match status" value="1"/>
</dbReference>
<keyword evidence="9" id="KW-1185">Reference proteome</keyword>
<keyword evidence="4" id="KW-0804">Transcription</keyword>
<name>A0A1I2G3W1_9ACTN</name>
<dbReference type="Gene3D" id="1.10.357.10">
    <property type="entry name" value="Tetracycline Repressor, domain 2"/>
    <property type="match status" value="1"/>
</dbReference>
<keyword evidence="2" id="KW-0805">Transcription regulation</keyword>
<dbReference type="PROSITE" id="PS50977">
    <property type="entry name" value="HTH_TETR_2"/>
    <property type="match status" value="1"/>
</dbReference>
<dbReference type="PRINTS" id="PR00455">
    <property type="entry name" value="HTHTETR"/>
</dbReference>
<evidence type="ECO:0000256" key="1">
    <source>
        <dbReference type="ARBA" id="ARBA00022491"/>
    </source>
</evidence>
<protein>
    <submittedName>
        <fullName evidence="8">DNA-binding transcriptional regulator, AcrR family</fullName>
    </submittedName>
</protein>
<dbReference type="STRING" id="35752.SAMN05421541_106158"/>
<feature type="region of interest" description="Disordered" evidence="6">
    <location>
        <begin position="33"/>
        <end position="60"/>
    </location>
</feature>
<dbReference type="GO" id="GO:0000976">
    <property type="term" value="F:transcription cis-regulatory region binding"/>
    <property type="evidence" value="ECO:0007669"/>
    <property type="project" value="TreeGrafter"/>
</dbReference>
<dbReference type="InterPro" id="IPR036271">
    <property type="entry name" value="Tet_transcr_reg_TetR-rel_C_sf"/>
</dbReference>
<keyword evidence="1" id="KW-0678">Repressor</keyword>
<dbReference type="PANTHER" id="PTHR30055:SF151">
    <property type="entry name" value="TRANSCRIPTIONAL REGULATORY PROTEIN"/>
    <property type="match status" value="1"/>
</dbReference>
<dbReference type="InterPro" id="IPR004111">
    <property type="entry name" value="Repressor_TetR_C"/>
</dbReference>
<organism evidence="8 9">
    <name type="scientific">Actinoplanes philippinensis</name>
    <dbReference type="NCBI Taxonomy" id="35752"/>
    <lineage>
        <taxon>Bacteria</taxon>
        <taxon>Bacillati</taxon>
        <taxon>Actinomycetota</taxon>
        <taxon>Actinomycetes</taxon>
        <taxon>Micromonosporales</taxon>
        <taxon>Micromonosporaceae</taxon>
        <taxon>Actinoplanes</taxon>
    </lineage>
</organism>
<evidence type="ECO:0000313" key="8">
    <source>
        <dbReference type="EMBL" id="SFF11687.1"/>
    </source>
</evidence>